<dbReference type="EMBL" id="AZHX01002015">
    <property type="protein sequence ID" value="ETW97778.1"/>
    <property type="molecule type" value="Genomic_DNA"/>
</dbReference>
<proteinExistence type="predicted"/>
<dbReference type="AlphaFoldDB" id="W4LI70"/>
<name>W4LI70_9BACT</name>
<dbReference type="Proteomes" id="UP000019140">
    <property type="component" value="Unassembled WGS sequence"/>
</dbReference>
<sequence>MSDREIKDRVRDIECPVFETTAFTKPPALETATVAMVTSASLHHPEQGDFAPRDTTYRVLDGSRRDYIVGHWSPNFDTAGVAVDINVIFPIDRLDELAAQGRIGKVADQHLAYAGNQWDVAEIRMDGGPAGAALLREQGCRCRAPHTGLTALHAYGQYAGTRV</sequence>
<reference evidence="1 2" key="1">
    <citation type="journal article" date="2014" name="Nature">
        <title>An environmental bacterial taxon with a large and distinct metabolic repertoire.</title>
        <authorList>
            <person name="Wilson M.C."/>
            <person name="Mori T."/>
            <person name="Ruckert C."/>
            <person name="Uria A.R."/>
            <person name="Helf M.J."/>
            <person name="Takada K."/>
            <person name="Gernert C."/>
            <person name="Steffens U.A."/>
            <person name="Heycke N."/>
            <person name="Schmitt S."/>
            <person name="Rinke C."/>
            <person name="Helfrich E.J."/>
            <person name="Brachmann A.O."/>
            <person name="Gurgui C."/>
            <person name="Wakimoto T."/>
            <person name="Kracht M."/>
            <person name="Crusemann M."/>
            <person name="Hentschel U."/>
            <person name="Abe I."/>
            <person name="Matsunaga S."/>
            <person name="Kalinowski J."/>
            <person name="Takeyama H."/>
            <person name="Piel J."/>
        </authorList>
    </citation>
    <scope>NUCLEOTIDE SEQUENCE [LARGE SCALE GENOMIC DNA]</scope>
    <source>
        <strain evidence="2">TSY2</strain>
    </source>
</reference>
<comment type="caution">
    <text evidence="1">The sequence shown here is derived from an EMBL/GenBank/DDBJ whole genome shotgun (WGS) entry which is preliminary data.</text>
</comment>
<protein>
    <submittedName>
        <fullName evidence="1">Uncharacterized protein</fullName>
    </submittedName>
</protein>
<organism evidence="1 2">
    <name type="scientific">Candidatus Entotheonella gemina</name>
    <dbReference type="NCBI Taxonomy" id="1429439"/>
    <lineage>
        <taxon>Bacteria</taxon>
        <taxon>Pseudomonadati</taxon>
        <taxon>Nitrospinota/Tectimicrobiota group</taxon>
        <taxon>Candidatus Tectimicrobiota</taxon>
        <taxon>Candidatus Entotheonellia</taxon>
        <taxon>Candidatus Entotheonellales</taxon>
        <taxon>Candidatus Entotheonellaceae</taxon>
        <taxon>Candidatus Entotheonella</taxon>
    </lineage>
</organism>
<gene>
    <name evidence="1" type="ORF">ETSY2_43960</name>
</gene>
<evidence type="ECO:0000313" key="1">
    <source>
        <dbReference type="EMBL" id="ETW97778.1"/>
    </source>
</evidence>
<evidence type="ECO:0000313" key="2">
    <source>
        <dbReference type="Proteomes" id="UP000019140"/>
    </source>
</evidence>
<dbReference type="HOGENOM" id="CLU_130293_0_0_7"/>
<accession>W4LI70</accession>
<keyword evidence="2" id="KW-1185">Reference proteome</keyword>